<reference evidence="1" key="1">
    <citation type="journal article" date="2014" name="Front. Microbiol.">
        <title>High frequency of phylogenetically diverse reductive dehalogenase-homologous genes in deep subseafloor sedimentary metagenomes.</title>
        <authorList>
            <person name="Kawai M."/>
            <person name="Futagami T."/>
            <person name="Toyoda A."/>
            <person name="Takaki Y."/>
            <person name="Nishi S."/>
            <person name="Hori S."/>
            <person name="Arai W."/>
            <person name="Tsubouchi T."/>
            <person name="Morono Y."/>
            <person name="Uchiyama I."/>
            <person name="Ito T."/>
            <person name="Fujiyama A."/>
            <person name="Inagaki F."/>
            <person name="Takami H."/>
        </authorList>
    </citation>
    <scope>NUCLEOTIDE SEQUENCE</scope>
    <source>
        <strain evidence="1">Expedition CK06-06</strain>
    </source>
</reference>
<organism evidence="1">
    <name type="scientific">marine sediment metagenome</name>
    <dbReference type="NCBI Taxonomy" id="412755"/>
    <lineage>
        <taxon>unclassified sequences</taxon>
        <taxon>metagenomes</taxon>
        <taxon>ecological metagenomes</taxon>
    </lineage>
</organism>
<sequence>MARGSLYPFKIRIKEPDLIPLYKLLSERRAVRIPDKQTSIKIGCKLSPIRQDVFLGPDSKYRRSFLSLPPELDLIAIPCGKAYDFIFKYNEF</sequence>
<name>X1D9R2_9ZZZZ</name>
<proteinExistence type="predicted"/>
<dbReference type="AlphaFoldDB" id="X1D9R2"/>
<comment type="caution">
    <text evidence="1">The sequence shown here is derived from an EMBL/GenBank/DDBJ whole genome shotgun (WGS) entry which is preliminary data.</text>
</comment>
<protein>
    <submittedName>
        <fullName evidence="1">Uncharacterized protein</fullName>
    </submittedName>
</protein>
<accession>X1D9R2</accession>
<gene>
    <name evidence="1" type="ORF">S01H4_44696</name>
</gene>
<dbReference type="EMBL" id="BART01024809">
    <property type="protein sequence ID" value="GAG93171.1"/>
    <property type="molecule type" value="Genomic_DNA"/>
</dbReference>
<evidence type="ECO:0000313" key="1">
    <source>
        <dbReference type="EMBL" id="GAG93171.1"/>
    </source>
</evidence>